<dbReference type="VEuPathDB" id="TrichDB:TRFO_22041"/>
<keyword evidence="2" id="KW-1185">Reference proteome</keyword>
<dbReference type="PANTHER" id="PTHR10257">
    <property type="entry name" value="SERINE/THREONINE PROTEIN PHOSPHATASE 2A PP2A REGULATORY SUBUNIT B"/>
    <property type="match status" value="1"/>
</dbReference>
<dbReference type="GO" id="GO:0019888">
    <property type="term" value="F:protein phosphatase regulator activity"/>
    <property type="evidence" value="ECO:0007669"/>
    <property type="project" value="InterPro"/>
</dbReference>
<dbReference type="GO" id="GO:0007165">
    <property type="term" value="P:signal transduction"/>
    <property type="evidence" value="ECO:0007669"/>
    <property type="project" value="InterPro"/>
</dbReference>
<dbReference type="Pfam" id="PF01603">
    <property type="entry name" value="B56"/>
    <property type="match status" value="1"/>
</dbReference>
<dbReference type="InterPro" id="IPR002554">
    <property type="entry name" value="PP2A_B56"/>
</dbReference>
<accession>A0A1J4KCQ8</accession>
<dbReference type="GO" id="GO:0000159">
    <property type="term" value="C:protein phosphatase type 2A complex"/>
    <property type="evidence" value="ECO:0007669"/>
    <property type="project" value="InterPro"/>
</dbReference>
<evidence type="ECO:0000313" key="2">
    <source>
        <dbReference type="Proteomes" id="UP000179807"/>
    </source>
</evidence>
<gene>
    <name evidence="1" type="ORF">TRFO_22041</name>
</gene>
<dbReference type="AlphaFoldDB" id="A0A1J4KCQ8"/>
<protein>
    <recommendedName>
        <fullName evidence="3">Phosphoprotein phosphatase</fullName>
    </recommendedName>
</protein>
<dbReference type="SUPFAM" id="SSF48371">
    <property type="entry name" value="ARM repeat"/>
    <property type="match status" value="1"/>
</dbReference>
<reference evidence="1" key="1">
    <citation type="submission" date="2016-10" db="EMBL/GenBank/DDBJ databases">
        <authorList>
            <person name="Benchimol M."/>
            <person name="Almeida L.G."/>
            <person name="Vasconcelos A.T."/>
            <person name="Perreira-Neves A."/>
            <person name="Rosa I.A."/>
            <person name="Tasca T."/>
            <person name="Bogo M.R."/>
            <person name="de Souza W."/>
        </authorList>
    </citation>
    <scope>NUCLEOTIDE SEQUENCE [LARGE SCALE GENOMIC DNA]</scope>
    <source>
        <strain evidence="1">K</strain>
    </source>
</reference>
<dbReference type="GeneID" id="94837032"/>
<sequence length="513" mass="59238">MRQQKRLDLLNRHSMSQRSDPKFKLIQEVPHTSLAQILQGASTNRVINARSNVNASSLPQLRSKSIPTTRSDFENTILGKVCHPALIPCPNNLSPITESGNSKSDRPELNGYTQNLSIKDIIQQCNEIFQSTYMCKSYYISSKNAIENVEKQIALFKTLHSIIQQPNGIQKIGVQNISSFIHMIQNHLVHPLSELPKRFLYCDVVPTINSIDWPVVDICYSIFIILIRSFDNKMLTNILNAKFVHGLLSMLKSPDKREQNAVANLTYSIVDFNQQMLPVAFKCLNNFLNDYVTGEVSFVGIETALKMLRQLFRSHKTLAYSINLQKFMFQTVLLLFNSPFAQEIFQPLTGICSFVYEVDEKMPSITLNYLFKHWPLSNSVKTTLFLEHIVLISTKLKKIDQITAEKVFRYIILSLRSSNFQIILKALQICNDLHFYSYYLSYLKLLIPKLQESLKNIENHWNEEIKKKTKEVMKKVDELIASSDRMEDCKPILGIERSNRDEIWSNIRKMTEQ</sequence>
<evidence type="ECO:0000313" key="1">
    <source>
        <dbReference type="EMBL" id="OHT09201.1"/>
    </source>
</evidence>
<dbReference type="InterPro" id="IPR016024">
    <property type="entry name" value="ARM-type_fold"/>
</dbReference>
<dbReference type="PANTHER" id="PTHR10257:SF3">
    <property type="entry name" value="SERINE_THREONINE-PROTEIN PHOSPHATASE 2A 56 KDA REGULATORY SUBUNIT GAMMA ISOFORM"/>
    <property type="match status" value="1"/>
</dbReference>
<dbReference type="Gene3D" id="1.25.10.10">
    <property type="entry name" value="Leucine-rich Repeat Variant"/>
    <property type="match status" value="1"/>
</dbReference>
<dbReference type="RefSeq" id="XP_068362337.1">
    <property type="nucleotide sequence ID" value="XM_068502328.1"/>
</dbReference>
<name>A0A1J4KCQ8_9EUKA</name>
<dbReference type="EMBL" id="MLAK01000646">
    <property type="protein sequence ID" value="OHT09201.1"/>
    <property type="molecule type" value="Genomic_DNA"/>
</dbReference>
<proteinExistence type="predicted"/>
<dbReference type="Proteomes" id="UP000179807">
    <property type="component" value="Unassembled WGS sequence"/>
</dbReference>
<comment type="caution">
    <text evidence="1">The sequence shown here is derived from an EMBL/GenBank/DDBJ whole genome shotgun (WGS) entry which is preliminary data.</text>
</comment>
<organism evidence="1 2">
    <name type="scientific">Tritrichomonas foetus</name>
    <dbReference type="NCBI Taxonomy" id="1144522"/>
    <lineage>
        <taxon>Eukaryota</taxon>
        <taxon>Metamonada</taxon>
        <taxon>Parabasalia</taxon>
        <taxon>Tritrichomonadida</taxon>
        <taxon>Tritrichomonadidae</taxon>
        <taxon>Tritrichomonas</taxon>
    </lineage>
</organism>
<dbReference type="InterPro" id="IPR011989">
    <property type="entry name" value="ARM-like"/>
</dbReference>
<evidence type="ECO:0008006" key="3">
    <source>
        <dbReference type="Google" id="ProtNLM"/>
    </source>
</evidence>